<dbReference type="Proteomes" id="UP000319818">
    <property type="component" value="Unassembled WGS sequence"/>
</dbReference>
<accession>A0A543FW75</accession>
<dbReference type="OrthoDB" id="9948216at2"/>
<organism evidence="3 4">
    <name type="scientific">Pseudonocardia cypriaca</name>
    <dbReference type="NCBI Taxonomy" id="882449"/>
    <lineage>
        <taxon>Bacteria</taxon>
        <taxon>Bacillati</taxon>
        <taxon>Actinomycetota</taxon>
        <taxon>Actinomycetes</taxon>
        <taxon>Pseudonocardiales</taxon>
        <taxon>Pseudonocardiaceae</taxon>
        <taxon>Pseudonocardia</taxon>
    </lineage>
</organism>
<gene>
    <name evidence="3" type="ORF">FB388_5228</name>
</gene>
<evidence type="ECO:0000256" key="1">
    <source>
        <dbReference type="SAM" id="MobiDB-lite"/>
    </source>
</evidence>
<proteinExistence type="predicted"/>
<protein>
    <submittedName>
        <fullName evidence="3">Uncharacterized protein</fullName>
    </submittedName>
</protein>
<evidence type="ECO:0000313" key="4">
    <source>
        <dbReference type="Proteomes" id="UP000319818"/>
    </source>
</evidence>
<keyword evidence="2" id="KW-0472">Membrane</keyword>
<evidence type="ECO:0000313" key="3">
    <source>
        <dbReference type="EMBL" id="TQM38004.1"/>
    </source>
</evidence>
<dbReference type="AlphaFoldDB" id="A0A543FW75"/>
<feature type="transmembrane region" description="Helical" evidence="2">
    <location>
        <begin position="46"/>
        <end position="64"/>
    </location>
</feature>
<name>A0A543FW75_9PSEU</name>
<feature type="transmembrane region" description="Helical" evidence="2">
    <location>
        <begin position="21"/>
        <end position="40"/>
    </location>
</feature>
<keyword evidence="2" id="KW-1133">Transmembrane helix</keyword>
<keyword evidence="4" id="KW-1185">Reference proteome</keyword>
<evidence type="ECO:0000256" key="2">
    <source>
        <dbReference type="SAM" id="Phobius"/>
    </source>
</evidence>
<feature type="region of interest" description="Disordered" evidence="1">
    <location>
        <begin position="1"/>
        <end position="21"/>
    </location>
</feature>
<reference evidence="3 4" key="1">
    <citation type="submission" date="2019-06" db="EMBL/GenBank/DDBJ databases">
        <title>Sequencing the genomes of 1000 actinobacteria strains.</title>
        <authorList>
            <person name="Klenk H.-P."/>
        </authorList>
    </citation>
    <scope>NUCLEOTIDE SEQUENCE [LARGE SCALE GENOMIC DNA]</scope>
    <source>
        <strain evidence="3 4">DSM 45511</strain>
    </source>
</reference>
<keyword evidence="2" id="KW-0812">Transmembrane</keyword>
<sequence>MSGRRAREGGSRPLPRSRAGRTVAATVAAGVTTAGGHLLGTGAPPPMVGLLLALALTAAGSWWLTRHERGWERLAAAQLVAQLGGHALFVGTATDMAAHTGRGELGPELVLLVHVLGAAVAGGWLRCGERRAVETARRAVAALHRLISRLLGEWRTTVTQARPRALDALAGVALTPRLRHSIVHRGPPAVC</sequence>
<dbReference type="EMBL" id="VFPH01000002">
    <property type="protein sequence ID" value="TQM38004.1"/>
    <property type="molecule type" value="Genomic_DNA"/>
</dbReference>
<dbReference type="RefSeq" id="WP_142104734.1">
    <property type="nucleotide sequence ID" value="NZ_VFPH01000002.1"/>
</dbReference>
<comment type="caution">
    <text evidence="3">The sequence shown here is derived from an EMBL/GenBank/DDBJ whole genome shotgun (WGS) entry which is preliminary data.</text>
</comment>
<feature type="compositionally biased region" description="Basic and acidic residues" evidence="1">
    <location>
        <begin position="1"/>
        <end position="10"/>
    </location>
</feature>